<gene>
    <name evidence="1" type="ORF">MtrunA17_Chr1g0199611</name>
</gene>
<accession>A0A396JZ72</accession>
<dbReference type="Gramene" id="rna5532">
    <property type="protein sequence ID" value="RHN81483.1"/>
    <property type="gene ID" value="gene5532"/>
</dbReference>
<dbReference type="EMBL" id="PSQE01000001">
    <property type="protein sequence ID" value="RHN81483.1"/>
    <property type="molecule type" value="Genomic_DNA"/>
</dbReference>
<evidence type="ECO:0000313" key="2">
    <source>
        <dbReference type="Proteomes" id="UP000265566"/>
    </source>
</evidence>
<comment type="caution">
    <text evidence="1">The sequence shown here is derived from an EMBL/GenBank/DDBJ whole genome shotgun (WGS) entry which is preliminary data.</text>
</comment>
<sequence>MNTAPARSPFSAAVRACAIASAAWSLLRCLSTSRDITTCLAISGLSTFTSSLSNVDVS</sequence>
<dbReference type="AlphaFoldDB" id="A0A396JZ72"/>
<dbReference type="Proteomes" id="UP000265566">
    <property type="component" value="Chromosome 1"/>
</dbReference>
<name>A0A396JZ72_MEDTR</name>
<evidence type="ECO:0000313" key="1">
    <source>
        <dbReference type="EMBL" id="RHN81483.1"/>
    </source>
</evidence>
<protein>
    <submittedName>
        <fullName evidence="1">Uncharacterized protein</fullName>
    </submittedName>
</protein>
<proteinExistence type="predicted"/>
<organism evidence="1 2">
    <name type="scientific">Medicago truncatula</name>
    <name type="common">Barrel medic</name>
    <name type="synonym">Medicago tribuloides</name>
    <dbReference type="NCBI Taxonomy" id="3880"/>
    <lineage>
        <taxon>Eukaryota</taxon>
        <taxon>Viridiplantae</taxon>
        <taxon>Streptophyta</taxon>
        <taxon>Embryophyta</taxon>
        <taxon>Tracheophyta</taxon>
        <taxon>Spermatophyta</taxon>
        <taxon>Magnoliopsida</taxon>
        <taxon>eudicotyledons</taxon>
        <taxon>Gunneridae</taxon>
        <taxon>Pentapetalae</taxon>
        <taxon>rosids</taxon>
        <taxon>fabids</taxon>
        <taxon>Fabales</taxon>
        <taxon>Fabaceae</taxon>
        <taxon>Papilionoideae</taxon>
        <taxon>50 kb inversion clade</taxon>
        <taxon>NPAAA clade</taxon>
        <taxon>Hologalegina</taxon>
        <taxon>IRL clade</taxon>
        <taxon>Trifolieae</taxon>
        <taxon>Medicago</taxon>
    </lineage>
</organism>
<reference evidence="2" key="1">
    <citation type="journal article" date="2018" name="Nat. Plants">
        <title>Whole-genome landscape of Medicago truncatula symbiotic genes.</title>
        <authorList>
            <person name="Pecrix Y."/>
            <person name="Staton S.E."/>
            <person name="Sallet E."/>
            <person name="Lelandais-Briere C."/>
            <person name="Moreau S."/>
            <person name="Carrere S."/>
            <person name="Blein T."/>
            <person name="Jardinaud M.F."/>
            <person name="Latrasse D."/>
            <person name="Zouine M."/>
            <person name="Zahm M."/>
            <person name="Kreplak J."/>
            <person name="Mayjonade B."/>
            <person name="Satge C."/>
            <person name="Perez M."/>
            <person name="Cauet S."/>
            <person name="Marande W."/>
            <person name="Chantry-Darmon C."/>
            <person name="Lopez-Roques C."/>
            <person name="Bouchez O."/>
            <person name="Berard A."/>
            <person name="Debelle F."/>
            <person name="Munos S."/>
            <person name="Bendahmane A."/>
            <person name="Berges H."/>
            <person name="Niebel A."/>
            <person name="Buitink J."/>
            <person name="Frugier F."/>
            <person name="Benhamed M."/>
            <person name="Crespi M."/>
            <person name="Gouzy J."/>
            <person name="Gamas P."/>
        </authorList>
    </citation>
    <scope>NUCLEOTIDE SEQUENCE [LARGE SCALE GENOMIC DNA]</scope>
    <source>
        <strain evidence="2">cv. Jemalong A17</strain>
    </source>
</reference>